<dbReference type="SMART" id="SM00863">
    <property type="entry name" value="tRNA_SAD"/>
    <property type="match status" value="1"/>
</dbReference>
<dbReference type="RefSeq" id="WP_188774849.1">
    <property type="nucleotide sequence ID" value="NZ_BMMB01000003.1"/>
</dbReference>
<dbReference type="Pfam" id="PF03129">
    <property type="entry name" value="HGTP_anticodon"/>
    <property type="match status" value="1"/>
</dbReference>
<feature type="compositionally biased region" description="Low complexity" evidence="14">
    <location>
        <begin position="16"/>
        <end position="29"/>
    </location>
</feature>
<evidence type="ECO:0000256" key="9">
    <source>
        <dbReference type="ARBA" id="ARBA00022884"/>
    </source>
</evidence>
<keyword evidence="5 13" id="KW-0479">Metal-binding</keyword>
<dbReference type="Gene3D" id="3.30.54.20">
    <property type="match status" value="1"/>
</dbReference>
<dbReference type="NCBIfam" id="TIGR00418">
    <property type="entry name" value="thrS"/>
    <property type="match status" value="1"/>
</dbReference>
<dbReference type="PROSITE" id="PS51880">
    <property type="entry name" value="TGS"/>
    <property type="match status" value="1"/>
</dbReference>
<dbReference type="SUPFAM" id="SSF55681">
    <property type="entry name" value="Class II aaRS and biotin synthetases"/>
    <property type="match status" value="1"/>
</dbReference>
<keyword evidence="4 13" id="KW-0436">Ligase</keyword>
<dbReference type="InterPro" id="IPR012675">
    <property type="entry name" value="Beta-grasp_dom_sf"/>
</dbReference>
<evidence type="ECO:0000259" key="16">
    <source>
        <dbReference type="PROSITE" id="PS51880"/>
    </source>
</evidence>
<dbReference type="Gene3D" id="3.30.930.10">
    <property type="entry name" value="Bira Bifunctional Protein, Domain 2"/>
    <property type="match status" value="1"/>
</dbReference>
<dbReference type="Pfam" id="PF02824">
    <property type="entry name" value="TGS"/>
    <property type="match status" value="1"/>
</dbReference>
<evidence type="ECO:0000256" key="13">
    <source>
        <dbReference type="HAMAP-Rule" id="MF_00184"/>
    </source>
</evidence>
<dbReference type="SUPFAM" id="SSF52954">
    <property type="entry name" value="Class II aaRS ABD-related"/>
    <property type="match status" value="1"/>
</dbReference>
<dbReference type="InterPro" id="IPR018163">
    <property type="entry name" value="Thr/Ala-tRNA-synth_IIc_edit"/>
</dbReference>
<feature type="region of interest" description="Disordered" evidence="14">
    <location>
        <begin position="1"/>
        <end position="35"/>
    </location>
</feature>
<organism evidence="17 18">
    <name type="scientific">Paenibacillus hunanensis</name>
    <dbReference type="NCBI Taxonomy" id="539262"/>
    <lineage>
        <taxon>Bacteria</taxon>
        <taxon>Bacillati</taxon>
        <taxon>Bacillota</taxon>
        <taxon>Bacilli</taxon>
        <taxon>Bacillales</taxon>
        <taxon>Paenibacillaceae</taxon>
        <taxon>Paenibacillus</taxon>
    </lineage>
</organism>
<sequence length="686" mass="77703">MSNLHPSANAPFKPQSPSAAPHAHASASSVNHSNEDIHSAAASDEIQVQLPNGSIRLYPAGESIASIARSISPALGKSAVAGLLNGQLVDISTPILSDARLEIITPAHEASSAIYRRSAAHLLGQAVQRLYGVDGVKFGGAAVTEQGFYYDVELKHSLSEADLPAIEQMMKQIASEQQPLQRRVIEHTEAQELFHPAQQPYQAEQLENEIAQGIESVVIYQQGDYVALEHGPLLSSPQRLQAFRLMSVAGAYWRGDSSGQVLQRIQGVAFTDHAELDEHLQWLQEARRRDHRRLGRELKLFMFSDEAPGMPFYLPKGMLLRTELEQFSRKQQLQRGYEEVRTPFMMNQQLWEQSGHWDHYKDNMYFSEVDHEHFALKPMNCPGHMLIYKNELRSYRELPMRMMEFGQVHRHEFSGALNGLMRVRTFCQDDAHIYARPQQIEAEIARAMELIDDMYKVFGFEYEIELSTRPEDYMGSEELWDQAEQALQNVLESRGVNYRINAGDGAFYGPKIDFHILDALRRSWQCGTIQLDFQMPEKFDLWYVGEDSVKYRPVVIHRAIYGSIDRFLGILTEHYAGAFPLWLAPVQVKVLPVSGHYEDYALKVKSMLAQAGLRAEVDGSSNKLGYKMREAQQQKVPYILVVGEQEQQSGSVNVRQHSASEQQQLSISELIHRLQAAVQEGQLIDA</sequence>
<comment type="similarity">
    <text evidence="1 13">Belongs to the class-II aminoacyl-tRNA synthetase family.</text>
</comment>
<evidence type="ECO:0000313" key="18">
    <source>
        <dbReference type="Proteomes" id="UP001185028"/>
    </source>
</evidence>
<evidence type="ECO:0000256" key="10">
    <source>
        <dbReference type="ARBA" id="ARBA00022917"/>
    </source>
</evidence>
<feature type="binding site" evidence="13">
    <location>
        <position position="432"/>
    </location>
    <ligand>
        <name>Zn(2+)</name>
        <dbReference type="ChEBI" id="CHEBI:29105"/>
        <note>catalytic</note>
    </ligand>
</feature>
<gene>
    <name evidence="13" type="primary">thrS</name>
    <name evidence="17" type="ORF">JOC58_000273</name>
</gene>
<dbReference type="InterPro" id="IPR004095">
    <property type="entry name" value="TGS"/>
</dbReference>
<dbReference type="SUPFAM" id="SSF81271">
    <property type="entry name" value="TGS-like"/>
    <property type="match status" value="1"/>
</dbReference>
<evidence type="ECO:0000256" key="12">
    <source>
        <dbReference type="ARBA" id="ARBA00049515"/>
    </source>
</evidence>
<dbReference type="PANTHER" id="PTHR11451:SF44">
    <property type="entry name" value="THREONINE--TRNA LIGASE, CHLOROPLASTIC_MITOCHONDRIAL 2"/>
    <property type="match status" value="1"/>
</dbReference>
<dbReference type="InterPro" id="IPR045864">
    <property type="entry name" value="aa-tRNA-synth_II/BPL/LPL"/>
</dbReference>
<dbReference type="CDD" id="cd00860">
    <property type="entry name" value="ThrRS_anticodon"/>
    <property type="match status" value="1"/>
</dbReference>
<dbReference type="InterPro" id="IPR002320">
    <property type="entry name" value="Thr-tRNA-ligase_IIa"/>
</dbReference>
<keyword evidence="7 13" id="KW-0862">Zinc</keyword>
<evidence type="ECO:0000256" key="3">
    <source>
        <dbReference type="ARBA" id="ARBA00022555"/>
    </source>
</evidence>
<comment type="subcellular location">
    <subcellularLocation>
        <location evidence="13">Cytoplasm</location>
    </subcellularLocation>
</comment>
<dbReference type="InterPro" id="IPR036621">
    <property type="entry name" value="Anticodon-bd_dom_sf"/>
</dbReference>
<dbReference type="InterPro" id="IPR047246">
    <property type="entry name" value="ThrRS_anticodon"/>
</dbReference>
<feature type="domain" description="TGS" evidence="16">
    <location>
        <begin position="44"/>
        <end position="105"/>
    </location>
</feature>
<comment type="subunit">
    <text evidence="13">Homodimer.</text>
</comment>
<dbReference type="CDD" id="cd01667">
    <property type="entry name" value="TGS_ThrRS"/>
    <property type="match status" value="1"/>
</dbReference>
<dbReference type="PANTHER" id="PTHR11451">
    <property type="entry name" value="THREONINE-TRNA LIGASE"/>
    <property type="match status" value="1"/>
</dbReference>
<dbReference type="CDD" id="cd00771">
    <property type="entry name" value="ThrRS_core"/>
    <property type="match status" value="1"/>
</dbReference>
<evidence type="ECO:0000313" key="17">
    <source>
        <dbReference type="EMBL" id="MDR6242389.1"/>
    </source>
</evidence>
<comment type="caution">
    <text evidence="17">The sequence shown here is derived from an EMBL/GenBank/DDBJ whole genome shotgun (WGS) entry which is preliminary data.</text>
</comment>
<name>A0ABU1IT85_9BACL</name>
<keyword evidence="18" id="KW-1185">Reference proteome</keyword>
<protein>
    <recommendedName>
        <fullName evidence="13">Threonine--tRNA ligase</fullName>
        <ecNumber evidence="13">6.1.1.3</ecNumber>
    </recommendedName>
    <alternativeName>
        <fullName evidence="13">Threonyl-tRNA synthetase</fullName>
        <shortName evidence="13">ThrRS</shortName>
    </alternativeName>
</protein>
<dbReference type="Proteomes" id="UP001185028">
    <property type="component" value="Unassembled WGS sequence"/>
</dbReference>
<proteinExistence type="inferred from homology"/>
<feature type="binding site" evidence="13">
    <location>
        <position position="557"/>
    </location>
    <ligand>
        <name>Zn(2+)</name>
        <dbReference type="ChEBI" id="CHEBI:29105"/>
        <note>catalytic</note>
    </ligand>
</feature>
<comment type="caution">
    <text evidence="13">Lacks conserved residue(s) required for the propagation of feature annotation.</text>
</comment>
<evidence type="ECO:0000256" key="6">
    <source>
        <dbReference type="ARBA" id="ARBA00022741"/>
    </source>
</evidence>
<dbReference type="EC" id="6.1.1.3" evidence="13"/>
<evidence type="ECO:0000256" key="11">
    <source>
        <dbReference type="ARBA" id="ARBA00023146"/>
    </source>
</evidence>
<keyword evidence="11 13" id="KW-0030">Aminoacyl-tRNA synthetase</keyword>
<dbReference type="InterPro" id="IPR004154">
    <property type="entry name" value="Anticodon-bd"/>
</dbReference>
<evidence type="ECO:0000256" key="1">
    <source>
        <dbReference type="ARBA" id="ARBA00008226"/>
    </source>
</evidence>
<dbReference type="Pfam" id="PF00587">
    <property type="entry name" value="tRNA-synt_2b"/>
    <property type="match status" value="1"/>
</dbReference>
<feature type="domain" description="Aminoacyl-transfer RNA synthetases class-II family profile" evidence="15">
    <location>
        <begin position="315"/>
        <end position="580"/>
    </location>
</feature>
<dbReference type="InterPro" id="IPR033728">
    <property type="entry name" value="ThrRS_core"/>
</dbReference>
<dbReference type="GO" id="GO:0004829">
    <property type="term" value="F:threonine-tRNA ligase activity"/>
    <property type="evidence" value="ECO:0007669"/>
    <property type="project" value="UniProtKB-EC"/>
</dbReference>
<dbReference type="PROSITE" id="PS50862">
    <property type="entry name" value="AA_TRNA_LIGASE_II"/>
    <property type="match status" value="1"/>
</dbReference>
<dbReference type="Gene3D" id="3.30.980.10">
    <property type="entry name" value="Threonyl-trna Synthetase, Chain A, domain 2"/>
    <property type="match status" value="1"/>
</dbReference>
<keyword evidence="8 13" id="KW-0067">ATP-binding</keyword>
<feature type="binding site" evidence="13">
    <location>
        <position position="381"/>
    </location>
    <ligand>
        <name>Zn(2+)</name>
        <dbReference type="ChEBI" id="CHEBI:29105"/>
        <note>catalytic</note>
    </ligand>
</feature>
<dbReference type="Gene3D" id="3.40.50.800">
    <property type="entry name" value="Anticodon-binding domain"/>
    <property type="match status" value="1"/>
</dbReference>
<evidence type="ECO:0000256" key="5">
    <source>
        <dbReference type="ARBA" id="ARBA00022723"/>
    </source>
</evidence>
<dbReference type="HAMAP" id="MF_00184">
    <property type="entry name" value="Thr_tRNA_synth"/>
    <property type="match status" value="1"/>
</dbReference>
<evidence type="ECO:0000256" key="4">
    <source>
        <dbReference type="ARBA" id="ARBA00022598"/>
    </source>
</evidence>
<keyword evidence="9 13" id="KW-0694">RNA-binding</keyword>
<dbReference type="EMBL" id="JAVDQH010000001">
    <property type="protein sequence ID" value="MDR6242389.1"/>
    <property type="molecule type" value="Genomic_DNA"/>
</dbReference>
<comment type="catalytic activity">
    <reaction evidence="12 13">
        <text>tRNA(Thr) + L-threonine + ATP = L-threonyl-tRNA(Thr) + AMP + diphosphate + H(+)</text>
        <dbReference type="Rhea" id="RHEA:24624"/>
        <dbReference type="Rhea" id="RHEA-COMP:9670"/>
        <dbReference type="Rhea" id="RHEA-COMP:9704"/>
        <dbReference type="ChEBI" id="CHEBI:15378"/>
        <dbReference type="ChEBI" id="CHEBI:30616"/>
        <dbReference type="ChEBI" id="CHEBI:33019"/>
        <dbReference type="ChEBI" id="CHEBI:57926"/>
        <dbReference type="ChEBI" id="CHEBI:78442"/>
        <dbReference type="ChEBI" id="CHEBI:78534"/>
        <dbReference type="ChEBI" id="CHEBI:456215"/>
        <dbReference type="EC" id="6.1.1.3"/>
    </reaction>
</comment>
<reference evidence="17 18" key="1">
    <citation type="submission" date="2023-07" db="EMBL/GenBank/DDBJ databases">
        <title>Genomic Encyclopedia of Type Strains, Phase IV (KMG-IV): sequencing the most valuable type-strain genomes for metagenomic binning, comparative biology and taxonomic classification.</title>
        <authorList>
            <person name="Goeker M."/>
        </authorList>
    </citation>
    <scope>NUCLEOTIDE SEQUENCE [LARGE SCALE GENOMIC DNA]</scope>
    <source>
        <strain evidence="17 18">DSM 22170</strain>
    </source>
</reference>
<evidence type="ECO:0000259" key="15">
    <source>
        <dbReference type="PROSITE" id="PS50862"/>
    </source>
</evidence>
<evidence type="ECO:0000256" key="7">
    <source>
        <dbReference type="ARBA" id="ARBA00022833"/>
    </source>
</evidence>
<dbReference type="InterPro" id="IPR012947">
    <property type="entry name" value="tRNA_SAD"/>
</dbReference>
<dbReference type="InterPro" id="IPR002314">
    <property type="entry name" value="aa-tRNA-synt_IIb"/>
</dbReference>
<keyword evidence="6 13" id="KW-0547">Nucleotide-binding</keyword>
<dbReference type="InterPro" id="IPR006195">
    <property type="entry name" value="aa-tRNA-synth_II"/>
</dbReference>
<keyword evidence="10 13" id="KW-0648">Protein biosynthesis</keyword>
<dbReference type="PRINTS" id="PR01047">
    <property type="entry name" value="TRNASYNTHTHR"/>
</dbReference>
<accession>A0ABU1IT85</accession>
<dbReference type="SUPFAM" id="SSF55186">
    <property type="entry name" value="ThrRS/AlaRS common domain"/>
    <property type="match status" value="1"/>
</dbReference>
<keyword evidence="2 13" id="KW-0963">Cytoplasm</keyword>
<dbReference type="InterPro" id="IPR012676">
    <property type="entry name" value="TGS-like"/>
</dbReference>
<comment type="cofactor">
    <cofactor evidence="13">
        <name>Zn(2+)</name>
        <dbReference type="ChEBI" id="CHEBI:29105"/>
    </cofactor>
    <text evidence="13">Binds 1 zinc ion per subunit.</text>
</comment>
<evidence type="ECO:0000256" key="2">
    <source>
        <dbReference type="ARBA" id="ARBA00022490"/>
    </source>
</evidence>
<dbReference type="Gene3D" id="3.10.20.30">
    <property type="match status" value="1"/>
</dbReference>
<evidence type="ECO:0000256" key="14">
    <source>
        <dbReference type="SAM" id="MobiDB-lite"/>
    </source>
</evidence>
<evidence type="ECO:0000256" key="8">
    <source>
        <dbReference type="ARBA" id="ARBA00022840"/>
    </source>
</evidence>
<keyword evidence="3 13" id="KW-0820">tRNA-binding</keyword>